<dbReference type="Pfam" id="PF14659">
    <property type="entry name" value="Phage_int_SAM_3"/>
    <property type="match status" value="1"/>
</dbReference>
<organism evidence="8 9">
    <name type="scientific">Bacillus hominis</name>
    <dbReference type="NCBI Taxonomy" id="2817478"/>
    <lineage>
        <taxon>Bacteria</taxon>
        <taxon>Bacillati</taxon>
        <taxon>Bacillota</taxon>
        <taxon>Bacilli</taxon>
        <taxon>Bacillales</taxon>
        <taxon>Bacillaceae</taxon>
        <taxon>Bacillus</taxon>
        <taxon>Bacillus cereus group</taxon>
    </lineage>
</organism>
<dbReference type="Pfam" id="PF14657">
    <property type="entry name" value="Arm-DNA-bind_4"/>
    <property type="match status" value="1"/>
</dbReference>
<dbReference type="Proteomes" id="UP001224139">
    <property type="component" value="Unassembled WGS sequence"/>
</dbReference>
<feature type="domain" description="Tyr recombinase" evidence="6">
    <location>
        <begin position="170"/>
        <end position="374"/>
    </location>
</feature>
<evidence type="ECO:0000256" key="4">
    <source>
        <dbReference type="ARBA" id="ARBA00023172"/>
    </source>
</evidence>
<name>A0ABT7RAC1_9BACI</name>
<evidence type="ECO:0000259" key="6">
    <source>
        <dbReference type="PROSITE" id="PS51898"/>
    </source>
</evidence>
<comment type="caution">
    <text evidence="8">The sequence shown here is derived from an EMBL/GenBank/DDBJ whole genome shotgun (WGS) entry which is preliminary data.</text>
</comment>
<dbReference type="PANTHER" id="PTHR30349">
    <property type="entry name" value="PHAGE INTEGRASE-RELATED"/>
    <property type="match status" value="1"/>
</dbReference>
<dbReference type="RefSeq" id="WP_289359950.1">
    <property type="nucleotide sequence ID" value="NZ_JAUCFG010000002.1"/>
</dbReference>
<dbReference type="PROSITE" id="PS51898">
    <property type="entry name" value="TYR_RECOMBINASE"/>
    <property type="match status" value="1"/>
</dbReference>
<dbReference type="InterPro" id="IPR004107">
    <property type="entry name" value="Integrase_SAM-like_N"/>
</dbReference>
<protein>
    <submittedName>
        <fullName evidence="8">Tyrosine-type recombinase/integrase</fullName>
    </submittedName>
</protein>
<dbReference type="SUPFAM" id="SSF56349">
    <property type="entry name" value="DNA breaking-rejoining enzymes"/>
    <property type="match status" value="1"/>
</dbReference>
<evidence type="ECO:0000256" key="3">
    <source>
        <dbReference type="ARBA" id="ARBA00023125"/>
    </source>
</evidence>
<evidence type="ECO:0000256" key="2">
    <source>
        <dbReference type="ARBA" id="ARBA00022908"/>
    </source>
</evidence>
<evidence type="ECO:0000313" key="8">
    <source>
        <dbReference type="EMBL" id="MDM5439878.1"/>
    </source>
</evidence>
<dbReference type="EMBL" id="JAUCFG010000002">
    <property type="protein sequence ID" value="MDM5439878.1"/>
    <property type="molecule type" value="Genomic_DNA"/>
</dbReference>
<keyword evidence="9" id="KW-1185">Reference proteome</keyword>
<keyword evidence="3 5" id="KW-0238">DNA-binding</keyword>
<evidence type="ECO:0000259" key="7">
    <source>
        <dbReference type="PROSITE" id="PS51900"/>
    </source>
</evidence>
<dbReference type="CDD" id="cd01189">
    <property type="entry name" value="INT_ICEBs1_C_like"/>
    <property type="match status" value="1"/>
</dbReference>
<comment type="similarity">
    <text evidence="1">Belongs to the 'phage' integrase family.</text>
</comment>
<feature type="domain" description="Core-binding (CB)" evidence="7">
    <location>
        <begin position="61"/>
        <end position="148"/>
    </location>
</feature>
<dbReference type="InterPro" id="IPR010998">
    <property type="entry name" value="Integrase_recombinase_N"/>
</dbReference>
<dbReference type="Gene3D" id="1.10.443.10">
    <property type="entry name" value="Intergrase catalytic core"/>
    <property type="match status" value="1"/>
</dbReference>
<dbReference type="InterPro" id="IPR028259">
    <property type="entry name" value="AP2-like_int_N"/>
</dbReference>
<keyword evidence="2" id="KW-0229">DNA integration</keyword>
<dbReference type="InterPro" id="IPR050090">
    <property type="entry name" value="Tyrosine_recombinase_XerCD"/>
</dbReference>
<dbReference type="Gene3D" id="1.10.150.130">
    <property type="match status" value="1"/>
</dbReference>
<reference evidence="8 9" key="1">
    <citation type="submission" date="2023-06" db="EMBL/GenBank/DDBJ databases">
        <title>Comparative genomics of Bacillaceae isolates and their secondary metabolite potential.</title>
        <authorList>
            <person name="Song L."/>
            <person name="Nielsen L.J."/>
            <person name="Mohite O."/>
            <person name="Xu X."/>
            <person name="Weber T."/>
            <person name="Kovacs A.T."/>
        </authorList>
    </citation>
    <scope>NUCLEOTIDE SEQUENCE [LARGE SCALE GENOMIC DNA]</scope>
    <source>
        <strain evidence="8 9">DX2.1</strain>
    </source>
</reference>
<sequence>MATFHKYKKKGSTKDFWEYRIYYQDTLSRKIREKSKKGFTSKAEAKIAAEEMEKQLREGTNPSNEHLKDYLLIWLNEYKEGTVATNTFLSHQNNVEKHIIPYFKNILLKDFKPVLYQKFINSLVDNGYSRRTIEIVHSTMHNAMEKAITLEKIQKNPCVGVEIKIKAKDPEVKFIESDRIADFLREAYKYDYIYGVFYKTLIETGMRKGEAAALQWTDIDLKEKTITISKSLDFRLASKNPEMMFGDTKNYNSKRTITISEGLSSDLHFHKKYQNQNKIALNDCYYFELNLVFCRNDGNYLPKSSLFNSFSRILKKANLPSLPIHSLRHTHAVLQLEAGASMKFLQERLGHGSMQITSDVYSHVSKKLDKEAMNKFEEHMKTILK</sequence>
<accession>A0ABT7RAC1</accession>
<dbReference type="InterPro" id="IPR002104">
    <property type="entry name" value="Integrase_catalytic"/>
</dbReference>
<dbReference type="PROSITE" id="PS51900">
    <property type="entry name" value="CB"/>
    <property type="match status" value="1"/>
</dbReference>
<dbReference type="InterPro" id="IPR013762">
    <property type="entry name" value="Integrase-like_cat_sf"/>
</dbReference>
<evidence type="ECO:0000313" key="9">
    <source>
        <dbReference type="Proteomes" id="UP001224139"/>
    </source>
</evidence>
<keyword evidence="4" id="KW-0233">DNA recombination</keyword>
<proteinExistence type="inferred from homology"/>
<dbReference type="InterPro" id="IPR011010">
    <property type="entry name" value="DNA_brk_join_enz"/>
</dbReference>
<dbReference type="InterPro" id="IPR044068">
    <property type="entry name" value="CB"/>
</dbReference>
<dbReference type="PANTHER" id="PTHR30349:SF64">
    <property type="entry name" value="PROPHAGE INTEGRASE INTD-RELATED"/>
    <property type="match status" value="1"/>
</dbReference>
<gene>
    <name evidence="8" type="ORF">QUG02_17595</name>
</gene>
<dbReference type="Pfam" id="PF00589">
    <property type="entry name" value="Phage_integrase"/>
    <property type="match status" value="1"/>
</dbReference>
<evidence type="ECO:0000256" key="1">
    <source>
        <dbReference type="ARBA" id="ARBA00008857"/>
    </source>
</evidence>
<evidence type="ECO:0000256" key="5">
    <source>
        <dbReference type="PROSITE-ProRule" id="PRU01248"/>
    </source>
</evidence>